<name>A0A1Q5PWQ8_9ACTO</name>
<dbReference type="InParanoid" id="A0A1Q5PWQ8"/>
<dbReference type="Pfam" id="PF00746">
    <property type="entry name" value="Gram_pos_anchor"/>
    <property type="match status" value="1"/>
</dbReference>
<feature type="region of interest" description="Disordered" evidence="5">
    <location>
        <begin position="502"/>
        <end position="546"/>
    </location>
</feature>
<keyword evidence="4" id="KW-0572">Peptidoglycan-anchor</keyword>
<feature type="compositionally biased region" description="Low complexity" evidence="5">
    <location>
        <begin position="837"/>
        <end position="860"/>
    </location>
</feature>
<dbReference type="InterPro" id="IPR022435">
    <property type="entry name" value="Surface-anchored_actinobac"/>
</dbReference>
<dbReference type="EMBL" id="MQVS01000004">
    <property type="protein sequence ID" value="OKL51936.1"/>
    <property type="molecule type" value="Genomic_DNA"/>
</dbReference>
<keyword evidence="6" id="KW-0812">Transmembrane</keyword>
<sequence>MNLASLSRAGRRRVGLALAGALGLVSVLATPALAGPDQDRERITSQHVDAPVPAWNEGTRELSILAAEKSADDVVLWLSRGWGTYRGRPVAKYLYTVPSRVPALSFLGEPGTVLNLAPQDPGRGNAPIWAGFGADASIVGAAHEFEGGNYVLDLVDVRGPGQVEMFSHTAYGVTRFLSSHDLAHRTVFDPRHTHLNTTFSKPGRYELVYRAVARDADGQRLYASPPTPIVWQVGGTDPRTGQIKDFRAAFAASPTERTAAGQAAPSFGLHRLATLQNPGDEEHTEFVFDTGNPADTGRVIVTIDGFFLTEMPVENGRAAGSEMIGQAPSTFQAIFIPDADSGVARWASAPVRYQRAEEPVQVTTGTDELVEETPAEPAPAWNVDELPVSDPSVNVSITPVPDDEDEHTIRIQAADPTLRAAYKVAFFLGSTDVAPWCNVEGVLGAGGVSEVVEDLEGCTKGVTMVITIKPHPRSAAKPLRHEVKDIAVGSGTSYPLKLALRTAPAPSEPTATPTVSPTPSAQPTTNPTPQPTATPTATPAPDILDQPVSLTRGHVDVRLAQTGDAWQVLLKDDTYTAASSSVLRQLEQVTLAVPRLALRARPADTDPSFDFLGPVGTRNYLLPETQHTDLIWPGFSTEGIDYANFPAGIDYELRLASGPSDGRVVLYTHQDFGRRANVLFDSAVAKPTGTRAAASQPGVGRIHTVDPTHLHAAWAFTKPGTYEISVRALSGERELAPPRTLRFAVDPQAAAPTPAPDPSPTASVTPGPTASASPLPTAAPSPTPSAVPTPGGSPEPTPVPTEVPTPEPTPVPTEVPTPGPSQAPSPAPVVTPPPATGSPAAPAAPAAPRGPASTGKQLPRTGADAVTLTLLAATFVAAGLAVRVAGRRRAR</sequence>
<evidence type="ECO:0000256" key="6">
    <source>
        <dbReference type="SAM" id="Phobius"/>
    </source>
</evidence>
<feature type="compositionally biased region" description="Low complexity" evidence="5">
    <location>
        <begin position="760"/>
        <end position="776"/>
    </location>
</feature>
<feature type="signal peptide" evidence="7">
    <location>
        <begin position="1"/>
        <end position="34"/>
    </location>
</feature>
<accession>A0A1Q5PWQ8</accession>
<evidence type="ECO:0000313" key="9">
    <source>
        <dbReference type="EMBL" id="OKL51936.1"/>
    </source>
</evidence>
<feature type="domain" description="Gram-positive cocci surface proteins LPxTG" evidence="8">
    <location>
        <begin position="851"/>
        <end position="889"/>
    </location>
</feature>
<protein>
    <recommendedName>
        <fullName evidence="8">Gram-positive cocci surface proteins LPxTG domain-containing protein</fullName>
    </recommendedName>
</protein>
<dbReference type="InterPro" id="IPR019931">
    <property type="entry name" value="LPXTG_anchor"/>
</dbReference>
<dbReference type="OrthoDB" id="4422177at2"/>
<evidence type="ECO:0000256" key="5">
    <source>
        <dbReference type="SAM" id="MobiDB-lite"/>
    </source>
</evidence>
<feature type="compositionally biased region" description="Pro residues" evidence="5">
    <location>
        <begin position="777"/>
        <end position="836"/>
    </location>
</feature>
<comment type="caution">
    <text evidence="9">The sequence shown here is derived from an EMBL/GenBank/DDBJ whole genome shotgun (WGS) entry which is preliminary data.</text>
</comment>
<dbReference type="Proteomes" id="UP000185612">
    <property type="component" value="Unassembled WGS sequence"/>
</dbReference>
<dbReference type="NCBIfam" id="TIGR03769">
    <property type="entry name" value="P_ac_wall_RPT"/>
    <property type="match status" value="2"/>
</dbReference>
<organism evidence="9 10">
    <name type="scientific">Buchananella hordeovulneris</name>
    <dbReference type="NCBI Taxonomy" id="52770"/>
    <lineage>
        <taxon>Bacteria</taxon>
        <taxon>Bacillati</taxon>
        <taxon>Actinomycetota</taxon>
        <taxon>Actinomycetes</taxon>
        <taxon>Actinomycetales</taxon>
        <taxon>Actinomycetaceae</taxon>
        <taxon>Buchananella</taxon>
    </lineage>
</organism>
<keyword evidence="3 7" id="KW-0732">Signal</keyword>
<reference evidence="10" key="1">
    <citation type="submission" date="2016-12" db="EMBL/GenBank/DDBJ databases">
        <authorList>
            <person name="Meng X."/>
        </authorList>
    </citation>
    <scope>NUCLEOTIDE SEQUENCE [LARGE SCALE GENOMIC DNA]</scope>
    <source>
        <strain evidence="10">DSM 20732</strain>
    </source>
</reference>
<feature type="region of interest" description="Disordered" evidence="5">
    <location>
        <begin position="749"/>
        <end position="860"/>
    </location>
</feature>
<keyword evidence="1" id="KW-0134">Cell wall</keyword>
<dbReference type="RefSeq" id="WP_073824097.1">
    <property type="nucleotide sequence ID" value="NZ_MQVS01000004.1"/>
</dbReference>
<feature type="transmembrane region" description="Helical" evidence="6">
    <location>
        <begin position="865"/>
        <end position="885"/>
    </location>
</feature>
<dbReference type="STRING" id="52770.BSZ40_05495"/>
<keyword evidence="2" id="KW-0964">Secreted</keyword>
<evidence type="ECO:0000256" key="3">
    <source>
        <dbReference type="ARBA" id="ARBA00022729"/>
    </source>
</evidence>
<evidence type="ECO:0000259" key="8">
    <source>
        <dbReference type="Pfam" id="PF00746"/>
    </source>
</evidence>
<keyword evidence="6" id="KW-1133">Transmembrane helix</keyword>
<evidence type="ECO:0000256" key="2">
    <source>
        <dbReference type="ARBA" id="ARBA00022525"/>
    </source>
</evidence>
<gene>
    <name evidence="9" type="ORF">BSZ40_05495</name>
</gene>
<dbReference type="AlphaFoldDB" id="A0A1Q5PWQ8"/>
<evidence type="ECO:0000256" key="7">
    <source>
        <dbReference type="SAM" id="SignalP"/>
    </source>
</evidence>
<evidence type="ECO:0000256" key="1">
    <source>
        <dbReference type="ARBA" id="ARBA00022512"/>
    </source>
</evidence>
<proteinExistence type="predicted"/>
<dbReference type="NCBIfam" id="NF038134">
    <property type="entry name" value="choice_anch_M"/>
    <property type="match status" value="2"/>
</dbReference>
<keyword evidence="6" id="KW-0472">Membrane</keyword>
<feature type="compositionally biased region" description="Low complexity" evidence="5">
    <location>
        <begin position="502"/>
        <end position="525"/>
    </location>
</feature>
<evidence type="ECO:0000256" key="4">
    <source>
        <dbReference type="ARBA" id="ARBA00023088"/>
    </source>
</evidence>
<evidence type="ECO:0000313" key="10">
    <source>
        <dbReference type="Proteomes" id="UP000185612"/>
    </source>
</evidence>
<keyword evidence="10" id="KW-1185">Reference proteome</keyword>
<feature type="chain" id="PRO_5012118005" description="Gram-positive cocci surface proteins LPxTG domain-containing protein" evidence="7">
    <location>
        <begin position="35"/>
        <end position="891"/>
    </location>
</feature>